<keyword evidence="6" id="KW-1185">Reference proteome</keyword>
<dbReference type="InterPro" id="IPR002938">
    <property type="entry name" value="FAD-bd"/>
</dbReference>
<dbReference type="GO" id="GO:0071949">
    <property type="term" value="F:FAD binding"/>
    <property type="evidence" value="ECO:0007669"/>
    <property type="project" value="InterPro"/>
</dbReference>
<dbReference type="PANTHER" id="PTHR43004">
    <property type="entry name" value="TRK SYSTEM POTASSIUM UPTAKE PROTEIN"/>
    <property type="match status" value="1"/>
</dbReference>
<accession>A0A7W5JV71</accession>
<dbReference type="PANTHER" id="PTHR43004:SF19">
    <property type="entry name" value="BINDING MONOOXYGENASE, PUTATIVE (JCVI)-RELATED"/>
    <property type="match status" value="1"/>
</dbReference>
<evidence type="ECO:0000256" key="3">
    <source>
        <dbReference type="ARBA" id="ARBA00022827"/>
    </source>
</evidence>
<dbReference type="Pfam" id="PF01494">
    <property type="entry name" value="FAD_binding_3"/>
    <property type="match status" value="1"/>
</dbReference>
<sequence length="566" mass="59054">MTASATTSPPVVPSELDHQVGVVGAGPTGLLVAAELALAGVDVVVLDRYETPDTTIKAGSINVATAEILDRRGLRPAAEAAQRRFGEELKAFAAANGTPLPPMGGRPPAGGRPPFPSTGHFAGLFFRPDLVDQADPDITAHAGSGGSTLVRQSEVEALLLAHLAGLGVEVVRGVEVTAMDPLLNEEGVEVGRRLSTSRGPLRVGWVIGADGGRSSIRRTAGIDFVGTDAEITGYQAIADLDGTDGLGRGWHHTPTGVYSLGPVPGRILTVQFTGAPDRAVRDRPVTAAELQASIRLVTGQEVTVRAIHGAATRWTDNARQATTYRAGRVLLAGDAAHVHSPFSGQGLNLGAGDAVNLGWKLAATIHGWAPEGLLDTYTTERHPIGAQVLDWTRAQVALMRGDDKTIQLRRIVAQELLANTATTTHLVLVTSGVAQRYDLNPTADHEDDTSRHALVGRQVGDTPLADGGRLADHFHTGRFVLLDRLGGDLAAISDAWNDRVETVTERAASTACPDAYRTATGLLVRPDGVIAWATDSTDAAEAAAGLTAALDRWAGESTQAAPATAG</sequence>
<evidence type="ECO:0000259" key="4">
    <source>
        <dbReference type="Pfam" id="PF01494"/>
    </source>
</evidence>
<dbReference type="Gene3D" id="3.50.50.60">
    <property type="entry name" value="FAD/NAD(P)-binding domain"/>
    <property type="match status" value="1"/>
</dbReference>
<dbReference type="GO" id="GO:0016709">
    <property type="term" value="F:oxidoreductase activity, acting on paired donors, with incorporation or reduction of molecular oxygen, NAD(P)H as one donor, and incorporation of one atom of oxygen"/>
    <property type="evidence" value="ECO:0007669"/>
    <property type="project" value="UniProtKB-ARBA"/>
</dbReference>
<dbReference type="Gene3D" id="3.30.70.2450">
    <property type="match status" value="1"/>
</dbReference>
<evidence type="ECO:0000256" key="1">
    <source>
        <dbReference type="ARBA" id="ARBA00001974"/>
    </source>
</evidence>
<feature type="domain" description="FAD-binding" evidence="4">
    <location>
        <begin position="18"/>
        <end position="392"/>
    </location>
</feature>
<organism evidence="5 6">
    <name type="scientific">Microlunatus antarcticus</name>
    <dbReference type="NCBI Taxonomy" id="53388"/>
    <lineage>
        <taxon>Bacteria</taxon>
        <taxon>Bacillati</taxon>
        <taxon>Actinomycetota</taxon>
        <taxon>Actinomycetes</taxon>
        <taxon>Propionibacteriales</taxon>
        <taxon>Propionibacteriaceae</taxon>
        <taxon>Microlunatus</taxon>
    </lineage>
</organism>
<dbReference type="RefSeq" id="WP_183337882.1">
    <property type="nucleotide sequence ID" value="NZ_JACHZG010000001.1"/>
</dbReference>
<dbReference type="Gene3D" id="3.40.30.120">
    <property type="match status" value="1"/>
</dbReference>
<dbReference type="PRINTS" id="PR00420">
    <property type="entry name" value="RNGMNOXGNASE"/>
</dbReference>
<keyword evidence="2" id="KW-0285">Flavoprotein</keyword>
<dbReference type="Pfam" id="PF21274">
    <property type="entry name" value="Rng_hyd_C"/>
    <property type="match status" value="1"/>
</dbReference>
<comment type="caution">
    <text evidence="5">The sequence shown here is derived from an EMBL/GenBank/DDBJ whole genome shotgun (WGS) entry which is preliminary data.</text>
</comment>
<protein>
    <submittedName>
        <fullName evidence="5">2-polyprenyl-6-methoxyphenol hydroxylase-like FAD-dependent oxidoreductase</fullName>
    </submittedName>
</protein>
<proteinExistence type="predicted"/>
<comment type="cofactor">
    <cofactor evidence="1">
        <name>FAD</name>
        <dbReference type="ChEBI" id="CHEBI:57692"/>
    </cofactor>
</comment>
<dbReference type="InterPro" id="IPR050641">
    <property type="entry name" value="RIFMO-like"/>
</dbReference>
<reference evidence="5 6" key="1">
    <citation type="submission" date="2020-08" db="EMBL/GenBank/DDBJ databases">
        <title>Sequencing the genomes of 1000 actinobacteria strains.</title>
        <authorList>
            <person name="Klenk H.-P."/>
        </authorList>
    </citation>
    <scope>NUCLEOTIDE SEQUENCE [LARGE SCALE GENOMIC DNA]</scope>
    <source>
        <strain evidence="5 6">DSM 11053</strain>
    </source>
</reference>
<gene>
    <name evidence="5" type="ORF">FHX39_001923</name>
</gene>
<dbReference type="EMBL" id="JACHZG010000001">
    <property type="protein sequence ID" value="MBB3326979.1"/>
    <property type="molecule type" value="Genomic_DNA"/>
</dbReference>
<dbReference type="SUPFAM" id="SSF51905">
    <property type="entry name" value="FAD/NAD(P)-binding domain"/>
    <property type="match status" value="1"/>
</dbReference>
<evidence type="ECO:0000313" key="5">
    <source>
        <dbReference type="EMBL" id="MBB3326979.1"/>
    </source>
</evidence>
<evidence type="ECO:0000256" key="2">
    <source>
        <dbReference type="ARBA" id="ARBA00022630"/>
    </source>
</evidence>
<dbReference type="AlphaFoldDB" id="A0A7W5JV71"/>
<dbReference type="InterPro" id="IPR036188">
    <property type="entry name" value="FAD/NAD-bd_sf"/>
</dbReference>
<name>A0A7W5JV71_9ACTN</name>
<evidence type="ECO:0000313" key="6">
    <source>
        <dbReference type="Proteomes" id="UP000565572"/>
    </source>
</evidence>
<dbReference type="Proteomes" id="UP000565572">
    <property type="component" value="Unassembled WGS sequence"/>
</dbReference>
<keyword evidence="3" id="KW-0274">FAD</keyword>